<reference evidence="6" key="1">
    <citation type="submission" date="2020-10" db="EMBL/GenBank/DDBJ databases">
        <authorList>
            <person name="Gilroy R."/>
        </authorList>
    </citation>
    <scope>NUCLEOTIDE SEQUENCE</scope>
    <source>
        <strain evidence="6">ChiSjej6B24-2974</strain>
    </source>
</reference>
<evidence type="ECO:0000256" key="3">
    <source>
        <dbReference type="HAMAP-Rule" id="MF_01077"/>
    </source>
</evidence>
<dbReference type="CDD" id="cd01734">
    <property type="entry name" value="YlxS_C"/>
    <property type="match status" value="1"/>
</dbReference>
<evidence type="ECO:0000313" key="6">
    <source>
        <dbReference type="EMBL" id="HIQ83025.1"/>
    </source>
</evidence>
<dbReference type="InterPro" id="IPR028989">
    <property type="entry name" value="RimP_N"/>
</dbReference>
<evidence type="ECO:0000256" key="2">
    <source>
        <dbReference type="ARBA" id="ARBA00022517"/>
    </source>
</evidence>
<dbReference type="Pfam" id="PF02576">
    <property type="entry name" value="RimP_N"/>
    <property type="match status" value="1"/>
</dbReference>
<dbReference type="SUPFAM" id="SSF74942">
    <property type="entry name" value="YhbC-like, C-terminal domain"/>
    <property type="match status" value="1"/>
</dbReference>
<protein>
    <recommendedName>
        <fullName evidence="3">Ribosome maturation factor RimP</fullName>
    </recommendedName>
</protein>
<dbReference type="InterPro" id="IPR036847">
    <property type="entry name" value="RimP_C_sf"/>
</dbReference>
<dbReference type="SUPFAM" id="SSF75420">
    <property type="entry name" value="YhbC-like, N-terminal domain"/>
    <property type="match status" value="1"/>
</dbReference>
<dbReference type="AlphaFoldDB" id="A0A9D0ZM32"/>
<proteinExistence type="inferred from homology"/>
<comment type="caution">
    <text evidence="6">The sequence shown here is derived from an EMBL/GenBank/DDBJ whole genome shotgun (WGS) entry which is preliminary data.</text>
</comment>
<reference evidence="6" key="2">
    <citation type="journal article" date="2021" name="PeerJ">
        <title>Extensive microbial diversity within the chicken gut microbiome revealed by metagenomics and culture.</title>
        <authorList>
            <person name="Gilroy R."/>
            <person name="Ravi A."/>
            <person name="Getino M."/>
            <person name="Pursley I."/>
            <person name="Horton D.L."/>
            <person name="Alikhan N.F."/>
            <person name="Baker D."/>
            <person name="Gharbi K."/>
            <person name="Hall N."/>
            <person name="Watson M."/>
            <person name="Adriaenssens E.M."/>
            <person name="Foster-Nyarko E."/>
            <person name="Jarju S."/>
            <person name="Secka A."/>
            <person name="Antonio M."/>
            <person name="Oren A."/>
            <person name="Chaudhuri R.R."/>
            <person name="La Ragione R."/>
            <person name="Hildebrand F."/>
            <person name="Pallen M.J."/>
        </authorList>
    </citation>
    <scope>NUCLEOTIDE SEQUENCE</scope>
    <source>
        <strain evidence="6">ChiSjej6B24-2974</strain>
    </source>
</reference>
<comment type="subcellular location">
    <subcellularLocation>
        <location evidence="3">Cytoplasm</location>
    </subcellularLocation>
</comment>
<dbReference type="Gene3D" id="3.30.300.70">
    <property type="entry name" value="RimP-like superfamily, N-terminal"/>
    <property type="match status" value="1"/>
</dbReference>
<keyword evidence="1 3" id="KW-0963">Cytoplasm</keyword>
<comment type="similarity">
    <text evidence="3">Belongs to the RimP family.</text>
</comment>
<dbReference type="PANTHER" id="PTHR33867">
    <property type="entry name" value="RIBOSOME MATURATION FACTOR RIMP"/>
    <property type="match status" value="1"/>
</dbReference>
<dbReference type="GO" id="GO:0000028">
    <property type="term" value="P:ribosomal small subunit assembly"/>
    <property type="evidence" value="ECO:0007669"/>
    <property type="project" value="TreeGrafter"/>
</dbReference>
<dbReference type="InterPro" id="IPR003728">
    <property type="entry name" value="Ribosome_maturation_RimP"/>
</dbReference>
<dbReference type="PANTHER" id="PTHR33867:SF1">
    <property type="entry name" value="RIBOSOME MATURATION FACTOR RIMP"/>
    <property type="match status" value="1"/>
</dbReference>
<dbReference type="InterPro" id="IPR035956">
    <property type="entry name" value="RimP_N_sf"/>
</dbReference>
<gene>
    <name evidence="3" type="primary">rimP</name>
    <name evidence="6" type="ORF">IAA52_07965</name>
</gene>
<dbReference type="Proteomes" id="UP000824260">
    <property type="component" value="Unassembled WGS sequence"/>
</dbReference>
<dbReference type="GO" id="GO:0005829">
    <property type="term" value="C:cytosol"/>
    <property type="evidence" value="ECO:0007669"/>
    <property type="project" value="TreeGrafter"/>
</dbReference>
<dbReference type="HAMAP" id="MF_01077">
    <property type="entry name" value="RimP"/>
    <property type="match status" value="1"/>
</dbReference>
<dbReference type="GO" id="GO:0006412">
    <property type="term" value="P:translation"/>
    <property type="evidence" value="ECO:0007669"/>
    <property type="project" value="TreeGrafter"/>
</dbReference>
<keyword evidence="2 3" id="KW-0690">Ribosome biogenesis</keyword>
<evidence type="ECO:0000313" key="7">
    <source>
        <dbReference type="Proteomes" id="UP000824260"/>
    </source>
</evidence>
<organism evidence="6 7">
    <name type="scientific">Candidatus Pullichristensenella stercorigallinarum</name>
    <dbReference type="NCBI Taxonomy" id="2840909"/>
    <lineage>
        <taxon>Bacteria</taxon>
        <taxon>Bacillati</taxon>
        <taxon>Bacillota</taxon>
        <taxon>Clostridia</taxon>
        <taxon>Candidatus Pullichristensenella</taxon>
    </lineage>
</organism>
<dbReference type="EMBL" id="DVFZ01000079">
    <property type="protein sequence ID" value="HIQ83025.1"/>
    <property type="molecule type" value="Genomic_DNA"/>
</dbReference>
<sequence>MPGRQTMPVKDAARLAQKLADELQLELVDVELVKEPTGRFLRFFVDTEKGVSVDELENFHRRILPLVERVDYDYMEVSSPGADRPLKTERDFERAQGVRVELNTYRAVGKAKQKHFVGELVGLIDGNIVLLTDEGQQAAFPRREVAVVRPLIEFDESDLDAFFPEEEDGAGRNG</sequence>
<comment type="function">
    <text evidence="3">Required for maturation of 30S ribosomal subunits.</text>
</comment>
<feature type="domain" description="Ribosome maturation factor RimP C-terminal" evidence="5">
    <location>
        <begin position="86"/>
        <end position="154"/>
    </location>
</feature>
<evidence type="ECO:0000259" key="4">
    <source>
        <dbReference type="Pfam" id="PF02576"/>
    </source>
</evidence>
<accession>A0A9D0ZM32</accession>
<dbReference type="Pfam" id="PF17384">
    <property type="entry name" value="DUF150_C"/>
    <property type="match status" value="1"/>
</dbReference>
<name>A0A9D0ZM32_9FIRM</name>
<evidence type="ECO:0000259" key="5">
    <source>
        <dbReference type="Pfam" id="PF17384"/>
    </source>
</evidence>
<feature type="domain" description="Ribosome maturation factor RimP N-terminal" evidence="4">
    <location>
        <begin position="16"/>
        <end position="83"/>
    </location>
</feature>
<dbReference type="Gene3D" id="2.30.30.180">
    <property type="entry name" value="Ribosome maturation factor RimP, C-terminal domain"/>
    <property type="match status" value="1"/>
</dbReference>
<dbReference type="InterPro" id="IPR028998">
    <property type="entry name" value="RimP_C"/>
</dbReference>
<evidence type="ECO:0000256" key="1">
    <source>
        <dbReference type="ARBA" id="ARBA00022490"/>
    </source>
</evidence>